<organism evidence="1">
    <name type="scientific">Rhizophora mucronata</name>
    <name type="common">Asiatic mangrove</name>
    <dbReference type="NCBI Taxonomy" id="61149"/>
    <lineage>
        <taxon>Eukaryota</taxon>
        <taxon>Viridiplantae</taxon>
        <taxon>Streptophyta</taxon>
        <taxon>Embryophyta</taxon>
        <taxon>Tracheophyta</taxon>
        <taxon>Spermatophyta</taxon>
        <taxon>Magnoliopsida</taxon>
        <taxon>eudicotyledons</taxon>
        <taxon>Gunneridae</taxon>
        <taxon>Pentapetalae</taxon>
        <taxon>rosids</taxon>
        <taxon>fabids</taxon>
        <taxon>Malpighiales</taxon>
        <taxon>Rhizophoraceae</taxon>
        <taxon>Rhizophora</taxon>
    </lineage>
</organism>
<accession>A0A2P2QFP4</accession>
<evidence type="ECO:0000313" key="1">
    <source>
        <dbReference type="EMBL" id="MBX65832.1"/>
    </source>
</evidence>
<reference evidence="1" key="1">
    <citation type="submission" date="2018-02" db="EMBL/GenBank/DDBJ databases">
        <title>Rhizophora mucronata_Transcriptome.</title>
        <authorList>
            <person name="Meera S.P."/>
            <person name="Sreeshan A."/>
            <person name="Augustine A."/>
        </authorList>
    </citation>
    <scope>NUCLEOTIDE SEQUENCE</scope>
    <source>
        <tissue evidence="1">Leaf</tissue>
    </source>
</reference>
<proteinExistence type="predicted"/>
<dbReference type="AlphaFoldDB" id="A0A2P2QFP4"/>
<protein>
    <submittedName>
        <fullName evidence="1">Uncharacterized protein</fullName>
    </submittedName>
</protein>
<sequence length="36" mass="4207">MHVLVIFSELPFSQSTQNNHICTIFYTSRPHCCQSH</sequence>
<name>A0A2P2QFP4_RHIMU</name>
<dbReference type="EMBL" id="GGEC01085348">
    <property type="protein sequence ID" value="MBX65832.1"/>
    <property type="molecule type" value="Transcribed_RNA"/>
</dbReference>